<evidence type="ECO:0000256" key="3">
    <source>
        <dbReference type="ARBA" id="ARBA00012201"/>
    </source>
</evidence>
<sequence>MLLPTITRQLVKGAKRSQKMPLRVVLVVPFLLQIFAAVGLTGYLSFRNGQQAVDNLVTQLQTEVSDRIVQHVDSYIETPDLVNHVLVNAVRRGQVQTQDQPSERYLWQLIQITQSINTIQFGSEQGEYIGAGYTEDRDLLLKVADQSTNYNFHTYTTDSQGNRKQLLDSRANYDPRIRPWYQEATFQGATVWSPIYVMFSHSRLGITLAEPVFGDKDQLLGVVGTDILLSEISKFLNSLRIGQTGQAFIIERSGLLVASSTSEKRFIQDGDKTQRLFATHSRDPLIQLTAQYLNQNIDTLNPINQTQQLSFNLNRDRYYLQVTPFQDNHGLEWLIVVAIPEADFMEQIHDNTRTTISLCFAAFVVATGLGIFTARWITQPITQLSIAAAKIAQGKFNQQVKVDSKIPVRVHELEILAQSFNQMSQQLYSFFTALEKNQAELESRVEQRTAALRLSEEKFALAFRSSPNPITITTLAEGTFIEVNESFLKITGYDLEDVIAHTSIELNFWVESQERTRIRSLLRKTGAVRDQEFNFYTKSGQVRTGLLSAELITIGEEECILAVINDITERKQAEQRVELLLTISQAINAAPDFQAALEIALHQVCQTTGWIYGEVWIPATDGMALECSHRWYYKQTGLDPEVITALEQFREYSEALTFLPEEEIPGRVWCHGEPEWISDIATESDDVFLRLKLATDCGLKSAFAVPIVAPAKPQTSAPVLAVLVFFMAEEHQNDENWIELVSVVSAQLGPVMQQKKAEAEMKALFAAMTDMVLVVDASGRCLKVAPTNKGKWCKSPGDILGTTLLEYFDASQVDFILNSIREALLTQATVNIEYCINLGGEDIWFAANLSPLSDDSVIWVARDITDRKQAEVALRLEQEKSEQLLLNILPELIAERLKQDQSAIAENFDDVTILFADIVGFTPLSARLKPIELVNLLNQMFSTFDQLAERHGLEKIKTIGDAYMVVGGLPQPRGDHAEAIAQMALDMQQAITQFQAEHSESLQIRIGINTGSVVAGVIGIRKFIYDLWGDAVNVASRMESSGEPGKIQVTETTYQRLRDKFQFQERGAIAVKGRGEMTTYWLMGTC</sequence>
<evidence type="ECO:0000259" key="27">
    <source>
        <dbReference type="PROSITE" id="PS50885"/>
    </source>
</evidence>
<dbReference type="SMART" id="SM00304">
    <property type="entry name" value="HAMP"/>
    <property type="match status" value="1"/>
</dbReference>
<dbReference type="Pfam" id="PF00211">
    <property type="entry name" value="Guanylate_cyc"/>
    <property type="match status" value="1"/>
</dbReference>
<evidence type="ECO:0000256" key="16">
    <source>
        <dbReference type="ARBA" id="ARBA00023012"/>
    </source>
</evidence>
<dbReference type="GO" id="GO:0005524">
    <property type="term" value="F:ATP binding"/>
    <property type="evidence" value="ECO:0007669"/>
    <property type="project" value="UniProtKB-KW"/>
</dbReference>
<dbReference type="InterPro" id="IPR033479">
    <property type="entry name" value="dCache_1"/>
</dbReference>
<dbReference type="AlphaFoldDB" id="B4VQE7"/>
<dbReference type="InterPro" id="IPR000014">
    <property type="entry name" value="PAS"/>
</dbReference>
<dbReference type="InterPro" id="IPR001054">
    <property type="entry name" value="A/G_cyclase"/>
</dbReference>
<evidence type="ECO:0000256" key="8">
    <source>
        <dbReference type="ARBA" id="ARBA00022692"/>
    </source>
</evidence>
<dbReference type="InterPro" id="IPR029787">
    <property type="entry name" value="Nucleotide_cyclase"/>
</dbReference>
<dbReference type="InterPro" id="IPR035965">
    <property type="entry name" value="PAS-like_dom_sf"/>
</dbReference>
<dbReference type="SUPFAM" id="SSF158472">
    <property type="entry name" value="HAMP domain-like"/>
    <property type="match status" value="1"/>
</dbReference>
<dbReference type="GO" id="GO:0016301">
    <property type="term" value="F:kinase activity"/>
    <property type="evidence" value="ECO:0007669"/>
    <property type="project" value="UniProtKB-KW"/>
</dbReference>
<keyword evidence="18 22" id="KW-0456">Lyase</keyword>
<dbReference type="STRING" id="118168.MC7420_6283"/>
<evidence type="ECO:0000256" key="20">
    <source>
        <dbReference type="ARBA" id="ARBA00032637"/>
    </source>
</evidence>
<evidence type="ECO:0000256" key="5">
    <source>
        <dbReference type="ARBA" id="ARBA00022475"/>
    </source>
</evidence>
<dbReference type="PROSITE" id="PS00452">
    <property type="entry name" value="GUANYLATE_CYCLASE_1"/>
    <property type="match status" value="1"/>
</dbReference>
<dbReference type="GO" id="GO:0001653">
    <property type="term" value="F:peptide receptor activity"/>
    <property type="evidence" value="ECO:0007669"/>
    <property type="project" value="TreeGrafter"/>
</dbReference>
<dbReference type="GO" id="GO:0000160">
    <property type="term" value="P:phosphorelay signal transduction system"/>
    <property type="evidence" value="ECO:0007669"/>
    <property type="project" value="UniProtKB-KW"/>
</dbReference>
<keyword evidence="7" id="KW-0808">Transferase</keyword>
<feature type="domain" description="PAS" evidence="24">
    <location>
        <begin position="455"/>
        <end position="525"/>
    </location>
</feature>
<comment type="subcellular location">
    <subcellularLocation>
        <location evidence="2">Cell membrane</location>
        <topology evidence="2">Multi-pass membrane protein</topology>
    </subcellularLocation>
</comment>
<evidence type="ECO:0000256" key="21">
    <source>
        <dbReference type="ARBA" id="ARBA00064436"/>
    </source>
</evidence>
<comment type="subunit">
    <text evidence="21">Homodimer. Can also exist as monomer.</text>
</comment>
<dbReference type="PROSITE" id="PS50112">
    <property type="entry name" value="PAS"/>
    <property type="match status" value="1"/>
</dbReference>
<feature type="domain" description="Guanylate cyclase" evidence="26">
    <location>
        <begin position="912"/>
        <end position="1039"/>
    </location>
</feature>
<evidence type="ECO:0000256" key="1">
    <source>
        <dbReference type="ARBA" id="ARBA00001593"/>
    </source>
</evidence>
<keyword evidence="11" id="KW-0418">Kinase</keyword>
<dbReference type="Pfam" id="PF08448">
    <property type="entry name" value="PAS_4"/>
    <property type="match status" value="1"/>
</dbReference>
<dbReference type="CDD" id="cd00130">
    <property type="entry name" value="PAS"/>
    <property type="match status" value="1"/>
</dbReference>
<evidence type="ECO:0000256" key="23">
    <source>
        <dbReference type="SAM" id="Phobius"/>
    </source>
</evidence>
<keyword evidence="10" id="KW-0547">Nucleotide-binding</keyword>
<feature type="domain" description="HAMP" evidence="27">
    <location>
        <begin position="375"/>
        <end position="432"/>
    </location>
</feature>
<evidence type="ECO:0000256" key="9">
    <source>
        <dbReference type="ARBA" id="ARBA00022723"/>
    </source>
</evidence>
<dbReference type="GO" id="GO:0046872">
    <property type="term" value="F:metal ion binding"/>
    <property type="evidence" value="ECO:0007669"/>
    <property type="project" value="UniProtKB-KW"/>
</dbReference>
<evidence type="ECO:0000256" key="22">
    <source>
        <dbReference type="RuleBase" id="RU000405"/>
    </source>
</evidence>
<dbReference type="SUPFAM" id="SSF55785">
    <property type="entry name" value="PYP-like sensor domain (PAS domain)"/>
    <property type="match status" value="2"/>
</dbReference>
<dbReference type="SUPFAM" id="SSF55781">
    <property type="entry name" value="GAF domain-like"/>
    <property type="match status" value="1"/>
</dbReference>
<dbReference type="InterPro" id="IPR018297">
    <property type="entry name" value="A/G_cyclase_CS"/>
</dbReference>
<dbReference type="GO" id="GO:0004016">
    <property type="term" value="F:adenylate cyclase activity"/>
    <property type="evidence" value="ECO:0007669"/>
    <property type="project" value="UniProtKB-EC"/>
</dbReference>
<dbReference type="InterPro" id="IPR000700">
    <property type="entry name" value="PAS-assoc_C"/>
</dbReference>
<dbReference type="SMART" id="SM00086">
    <property type="entry name" value="PAC"/>
    <property type="match status" value="2"/>
</dbReference>
<dbReference type="SMART" id="SM00044">
    <property type="entry name" value="CYCc"/>
    <property type="match status" value="1"/>
</dbReference>
<dbReference type="GO" id="GO:0007168">
    <property type="term" value="P:receptor guanylyl cyclase signaling pathway"/>
    <property type="evidence" value="ECO:0007669"/>
    <property type="project" value="TreeGrafter"/>
</dbReference>
<dbReference type="FunFam" id="3.30.70.1230:FF:000033">
    <property type="entry name" value="Adenylate cyclase"/>
    <property type="match status" value="1"/>
</dbReference>
<dbReference type="EC" id="4.6.1.1" evidence="3"/>
<dbReference type="GO" id="GO:0004383">
    <property type="term" value="F:guanylate cyclase activity"/>
    <property type="evidence" value="ECO:0007669"/>
    <property type="project" value="TreeGrafter"/>
</dbReference>
<dbReference type="eggNOG" id="COG2114">
    <property type="taxonomic scope" value="Bacteria"/>
</dbReference>
<dbReference type="RefSeq" id="WP_006100769.1">
    <property type="nucleotide sequence ID" value="NZ_DS989848.1"/>
</dbReference>
<dbReference type="SUPFAM" id="SSF103190">
    <property type="entry name" value="Sensory domain-like"/>
    <property type="match status" value="1"/>
</dbReference>
<keyword evidence="17 23" id="KW-0472">Membrane</keyword>
<dbReference type="eggNOG" id="COG2203">
    <property type="taxonomic scope" value="Bacteria"/>
</dbReference>
<dbReference type="PANTHER" id="PTHR11920">
    <property type="entry name" value="GUANYLYL CYCLASE"/>
    <property type="match status" value="1"/>
</dbReference>
<dbReference type="Pfam" id="PF00672">
    <property type="entry name" value="HAMP"/>
    <property type="match status" value="1"/>
</dbReference>
<dbReference type="EMBL" id="DS989848">
    <property type="protein sequence ID" value="EDX75628.1"/>
    <property type="molecule type" value="Genomic_DNA"/>
</dbReference>
<keyword evidence="12" id="KW-0067">ATP-binding</keyword>
<dbReference type="CDD" id="cd12913">
    <property type="entry name" value="PDC1_MCP_like"/>
    <property type="match status" value="1"/>
</dbReference>
<comment type="catalytic activity">
    <reaction evidence="1">
        <text>ATP = 3',5'-cyclic AMP + diphosphate</text>
        <dbReference type="Rhea" id="RHEA:15389"/>
        <dbReference type="ChEBI" id="CHEBI:30616"/>
        <dbReference type="ChEBI" id="CHEBI:33019"/>
        <dbReference type="ChEBI" id="CHEBI:58165"/>
        <dbReference type="EC" id="4.6.1.1"/>
    </reaction>
</comment>
<keyword evidence="5" id="KW-1003">Cell membrane</keyword>
<name>B4VQE7_9CYAN</name>
<evidence type="ECO:0000256" key="10">
    <source>
        <dbReference type="ARBA" id="ARBA00022741"/>
    </source>
</evidence>
<dbReference type="InterPro" id="IPR003660">
    <property type="entry name" value="HAMP_dom"/>
</dbReference>
<evidence type="ECO:0000256" key="11">
    <source>
        <dbReference type="ARBA" id="ARBA00022777"/>
    </source>
</evidence>
<evidence type="ECO:0000256" key="7">
    <source>
        <dbReference type="ARBA" id="ARBA00022679"/>
    </source>
</evidence>
<evidence type="ECO:0000256" key="2">
    <source>
        <dbReference type="ARBA" id="ARBA00004651"/>
    </source>
</evidence>
<dbReference type="CDD" id="cd06225">
    <property type="entry name" value="HAMP"/>
    <property type="match status" value="1"/>
</dbReference>
<feature type="domain" description="PAC" evidence="25">
    <location>
        <begin position="529"/>
        <end position="579"/>
    </location>
</feature>
<feature type="transmembrane region" description="Helical" evidence="23">
    <location>
        <begin position="21"/>
        <end position="46"/>
    </location>
</feature>
<keyword evidence="9" id="KW-0479">Metal-binding</keyword>
<keyword evidence="6" id="KW-0597">Phosphoprotein</keyword>
<dbReference type="Proteomes" id="UP000003835">
    <property type="component" value="Unassembled WGS sequence"/>
</dbReference>
<dbReference type="PANTHER" id="PTHR11920:SF335">
    <property type="entry name" value="GUANYLATE CYCLASE"/>
    <property type="match status" value="1"/>
</dbReference>
<comment type="similarity">
    <text evidence="22">Belongs to the adenylyl cyclase class-4/guanylyl cyclase family.</text>
</comment>
<dbReference type="Gene3D" id="3.30.450.20">
    <property type="entry name" value="PAS domain"/>
    <property type="match status" value="3"/>
</dbReference>
<dbReference type="Gene3D" id="3.30.70.1230">
    <property type="entry name" value="Nucleotide cyclase"/>
    <property type="match status" value="1"/>
</dbReference>
<gene>
    <name evidence="28" type="ORF">MC7420_6283</name>
</gene>
<dbReference type="HOGENOM" id="CLU_285249_0_0_3"/>
<dbReference type="PROSITE" id="PS50885">
    <property type="entry name" value="HAMP"/>
    <property type="match status" value="1"/>
</dbReference>
<dbReference type="Pfam" id="PF13426">
    <property type="entry name" value="PAS_9"/>
    <property type="match status" value="1"/>
</dbReference>
<dbReference type="OrthoDB" id="436222at2"/>
<evidence type="ECO:0000256" key="15">
    <source>
        <dbReference type="ARBA" id="ARBA00022998"/>
    </source>
</evidence>
<evidence type="ECO:0000256" key="13">
    <source>
        <dbReference type="ARBA" id="ARBA00022842"/>
    </source>
</evidence>
<dbReference type="Gene3D" id="6.10.340.10">
    <property type="match status" value="1"/>
</dbReference>
<evidence type="ECO:0000259" key="26">
    <source>
        <dbReference type="PROSITE" id="PS50125"/>
    </source>
</evidence>
<proteinExistence type="inferred from homology"/>
<evidence type="ECO:0000256" key="18">
    <source>
        <dbReference type="ARBA" id="ARBA00023239"/>
    </source>
</evidence>
<evidence type="ECO:0000259" key="25">
    <source>
        <dbReference type="PROSITE" id="PS50113"/>
    </source>
</evidence>
<evidence type="ECO:0000256" key="19">
    <source>
        <dbReference type="ARBA" id="ARBA00032597"/>
    </source>
</evidence>
<dbReference type="InterPro" id="IPR029016">
    <property type="entry name" value="GAF-like_dom_sf"/>
</dbReference>
<protein>
    <recommendedName>
        <fullName evidence="4">Adenylate cyclase</fullName>
        <ecNumber evidence="3">4.6.1.1</ecNumber>
    </recommendedName>
    <alternativeName>
        <fullName evidence="19">ATP pyrophosphate-lyase</fullName>
    </alternativeName>
    <alternativeName>
        <fullName evidence="20">Adenylyl cyclase</fullName>
    </alternativeName>
</protein>
<keyword evidence="29" id="KW-1185">Reference proteome</keyword>
<dbReference type="SMART" id="SM00091">
    <property type="entry name" value="PAS"/>
    <property type="match status" value="2"/>
</dbReference>
<dbReference type="NCBIfam" id="TIGR00229">
    <property type="entry name" value="sensory_box"/>
    <property type="match status" value="2"/>
</dbReference>
<dbReference type="PROSITE" id="PS50113">
    <property type="entry name" value="PAC"/>
    <property type="match status" value="1"/>
</dbReference>
<keyword evidence="14 23" id="KW-1133">Transmembrane helix</keyword>
<dbReference type="InterPro" id="IPR013656">
    <property type="entry name" value="PAS_4"/>
</dbReference>
<keyword evidence="16" id="KW-0902">Two-component regulatory system</keyword>
<keyword evidence="8 23" id="KW-0812">Transmembrane</keyword>
<keyword evidence="13" id="KW-0460">Magnesium</keyword>
<dbReference type="InterPro" id="IPR050401">
    <property type="entry name" value="Cyclic_nucleotide_synthase"/>
</dbReference>
<dbReference type="InterPro" id="IPR029151">
    <property type="entry name" value="Sensor-like_sf"/>
</dbReference>
<dbReference type="eggNOG" id="COG3437">
    <property type="taxonomic scope" value="Bacteria"/>
</dbReference>
<evidence type="ECO:0000256" key="14">
    <source>
        <dbReference type="ARBA" id="ARBA00022989"/>
    </source>
</evidence>
<dbReference type="InterPro" id="IPR003018">
    <property type="entry name" value="GAF"/>
</dbReference>
<evidence type="ECO:0000256" key="4">
    <source>
        <dbReference type="ARBA" id="ARBA00021420"/>
    </source>
</evidence>
<keyword evidence="15" id="KW-0115">cAMP biosynthesis</keyword>
<dbReference type="Gene3D" id="3.30.450.40">
    <property type="match status" value="1"/>
</dbReference>
<evidence type="ECO:0000313" key="29">
    <source>
        <dbReference type="Proteomes" id="UP000003835"/>
    </source>
</evidence>
<dbReference type="PROSITE" id="PS50125">
    <property type="entry name" value="GUANYLATE_CYCLASE_2"/>
    <property type="match status" value="1"/>
</dbReference>
<dbReference type="eggNOG" id="COG2770">
    <property type="taxonomic scope" value="Bacteria"/>
</dbReference>
<dbReference type="SMART" id="SM00065">
    <property type="entry name" value="GAF"/>
    <property type="match status" value="1"/>
</dbReference>
<dbReference type="CDD" id="cd07302">
    <property type="entry name" value="CHD"/>
    <property type="match status" value="1"/>
</dbReference>
<dbReference type="Pfam" id="PF02743">
    <property type="entry name" value="dCache_1"/>
    <property type="match status" value="1"/>
</dbReference>
<accession>B4VQE7</accession>
<dbReference type="GO" id="GO:0005886">
    <property type="term" value="C:plasma membrane"/>
    <property type="evidence" value="ECO:0007669"/>
    <property type="project" value="UniProtKB-SubCell"/>
</dbReference>
<reference evidence="28 29" key="1">
    <citation type="submission" date="2008-07" db="EMBL/GenBank/DDBJ databases">
        <authorList>
            <person name="Tandeau de Marsac N."/>
            <person name="Ferriera S."/>
            <person name="Johnson J."/>
            <person name="Kravitz S."/>
            <person name="Beeson K."/>
            <person name="Sutton G."/>
            <person name="Rogers Y.-H."/>
            <person name="Friedman R."/>
            <person name="Frazier M."/>
            <person name="Venter J.C."/>
        </authorList>
    </citation>
    <scope>NUCLEOTIDE SEQUENCE [LARGE SCALE GENOMIC DNA]</scope>
    <source>
        <strain evidence="28 29">PCC 7420</strain>
    </source>
</reference>
<evidence type="ECO:0000259" key="24">
    <source>
        <dbReference type="PROSITE" id="PS50112"/>
    </source>
</evidence>
<organism evidence="28 29">
    <name type="scientific">Coleofasciculus chthonoplastes PCC 7420</name>
    <dbReference type="NCBI Taxonomy" id="118168"/>
    <lineage>
        <taxon>Bacteria</taxon>
        <taxon>Bacillati</taxon>
        <taxon>Cyanobacteriota</taxon>
        <taxon>Cyanophyceae</taxon>
        <taxon>Coleofasciculales</taxon>
        <taxon>Coleofasciculaceae</taxon>
        <taxon>Coleofasciculus</taxon>
    </lineage>
</organism>
<dbReference type="GO" id="GO:0006171">
    <property type="term" value="P:cAMP biosynthetic process"/>
    <property type="evidence" value="ECO:0007669"/>
    <property type="project" value="UniProtKB-KW"/>
</dbReference>
<dbReference type="SUPFAM" id="SSF55073">
    <property type="entry name" value="Nucleotide cyclase"/>
    <property type="match status" value="1"/>
</dbReference>
<evidence type="ECO:0000256" key="12">
    <source>
        <dbReference type="ARBA" id="ARBA00022840"/>
    </source>
</evidence>
<evidence type="ECO:0000256" key="6">
    <source>
        <dbReference type="ARBA" id="ARBA00022553"/>
    </source>
</evidence>
<dbReference type="InterPro" id="IPR001610">
    <property type="entry name" value="PAC"/>
</dbReference>
<evidence type="ECO:0000256" key="17">
    <source>
        <dbReference type="ARBA" id="ARBA00023136"/>
    </source>
</evidence>
<evidence type="ECO:0000313" key="28">
    <source>
        <dbReference type="EMBL" id="EDX75628.1"/>
    </source>
</evidence>